<sequence>MDIEPEDPTTYSWAFGAYERVGPDTGALKLSGASFDVKTSPGHMENTYKEQPLPREYEFLSEDADASGLIMSFLMTGTFPKHPHASVRSASDMTTEFIYAGELSFKLGLRCISSLATVAARGPNSAARKAHYKPVQTPCPA</sequence>
<proteinExistence type="predicted"/>
<keyword evidence="2" id="KW-1185">Reference proteome</keyword>
<dbReference type="GeneID" id="85343875"/>
<accession>A0AAI9YPG8</accession>
<gene>
    <name evidence="1" type="ORF">CCOS01_12179</name>
</gene>
<evidence type="ECO:0000313" key="2">
    <source>
        <dbReference type="Proteomes" id="UP001240678"/>
    </source>
</evidence>
<dbReference type="EMBL" id="MOOE01000014">
    <property type="protein sequence ID" value="KAK1517922.1"/>
    <property type="molecule type" value="Genomic_DNA"/>
</dbReference>
<reference evidence="1 2" key="1">
    <citation type="submission" date="2016-10" db="EMBL/GenBank/DDBJ databases">
        <title>The genome sequence of Colletotrichum fioriniae PJ7.</title>
        <authorList>
            <person name="Baroncelli R."/>
        </authorList>
    </citation>
    <scope>NUCLEOTIDE SEQUENCE [LARGE SCALE GENOMIC DNA]</scope>
    <source>
        <strain evidence="1 2">IMI 309622</strain>
    </source>
</reference>
<organism evidence="1 2">
    <name type="scientific">Colletotrichum costaricense</name>
    <dbReference type="NCBI Taxonomy" id="1209916"/>
    <lineage>
        <taxon>Eukaryota</taxon>
        <taxon>Fungi</taxon>
        <taxon>Dikarya</taxon>
        <taxon>Ascomycota</taxon>
        <taxon>Pezizomycotina</taxon>
        <taxon>Sordariomycetes</taxon>
        <taxon>Hypocreomycetidae</taxon>
        <taxon>Glomerellales</taxon>
        <taxon>Glomerellaceae</taxon>
        <taxon>Colletotrichum</taxon>
        <taxon>Colletotrichum acutatum species complex</taxon>
    </lineage>
</organism>
<dbReference type="RefSeq" id="XP_060309271.1">
    <property type="nucleotide sequence ID" value="XM_060460328.1"/>
</dbReference>
<comment type="caution">
    <text evidence="1">The sequence shown here is derived from an EMBL/GenBank/DDBJ whole genome shotgun (WGS) entry which is preliminary data.</text>
</comment>
<name>A0AAI9YPG8_9PEZI</name>
<protein>
    <submittedName>
        <fullName evidence="1">Uncharacterized protein</fullName>
    </submittedName>
</protein>
<dbReference type="Proteomes" id="UP001240678">
    <property type="component" value="Unassembled WGS sequence"/>
</dbReference>
<evidence type="ECO:0000313" key="1">
    <source>
        <dbReference type="EMBL" id="KAK1517922.1"/>
    </source>
</evidence>
<dbReference type="AlphaFoldDB" id="A0AAI9YPG8"/>